<gene>
    <name evidence="2" type="ORF">ACFQEY_13250</name>
</gene>
<protein>
    <submittedName>
        <fullName evidence="2">MBL fold metallo-hydrolase</fullName>
    </submittedName>
</protein>
<dbReference type="Pfam" id="PF00753">
    <property type="entry name" value="Lactamase_B"/>
    <property type="match status" value="1"/>
</dbReference>
<comment type="caution">
    <text evidence="2">The sequence shown here is derived from an EMBL/GenBank/DDBJ whole genome shotgun (WGS) entry which is preliminary data.</text>
</comment>
<evidence type="ECO:0000259" key="1">
    <source>
        <dbReference type="Pfam" id="PF00753"/>
    </source>
</evidence>
<dbReference type="Gene3D" id="3.60.15.10">
    <property type="entry name" value="Ribonuclease Z/Hydroxyacylglutathione hydrolase-like"/>
    <property type="match status" value="1"/>
</dbReference>
<dbReference type="Proteomes" id="UP001596333">
    <property type="component" value="Unassembled WGS sequence"/>
</dbReference>
<evidence type="ECO:0000313" key="2">
    <source>
        <dbReference type="EMBL" id="MFC6889972.1"/>
    </source>
</evidence>
<organism evidence="2 3">
    <name type="scientific">Halorubrum trueperi</name>
    <dbReference type="NCBI Taxonomy" id="2004704"/>
    <lineage>
        <taxon>Archaea</taxon>
        <taxon>Methanobacteriati</taxon>
        <taxon>Methanobacteriota</taxon>
        <taxon>Stenosarchaea group</taxon>
        <taxon>Halobacteria</taxon>
        <taxon>Halobacteriales</taxon>
        <taxon>Haloferacaceae</taxon>
        <taxon>Halorubrum</taxon>
    </lineage>
</organism>
<dbReference type="InterPro" id="IPR036866">
    <property type="entry name" value="RibonucZ/Hydroxyglut_hydro"/>
</dbReference>
<dbReference type="AlphaFoldDB" id="A0ABD5UP97"/>
<feature type="domain" description="Metallo-beta-lactamase" evidence="1">
    <location>
        <begin position="9"/>
        <end position="63"/>
    </location>
</feature>
<name>A0ABD5UP97_9EURY</name>
<keyword evidence="3" id="KW-1185">Reference proteome</keyword>
<proteinExistence type="predicted"/>
<dbReference type="InterPro" id="IPR001279">
    <property type="entry name" value="Metallo-B-lactamas"/>
</dbReference>
<dbReference type="RefSeq" id="WP_379769341.1">
    <property type="nucleotide sequence ID" value="NZ_JBHSXI010000014.1"/>
</dbReference>
<reference evidence="2 3" key="1">
    <citation type="journal article" date="2019" name="Int. J. Syst. Evol. Microbiol.">
        <title>The Global Catalogue of Microorganisms (GCM) 10K type strain sequencing project: providing services to taxonomists for standard genome sequencing and annotation.</title>
        <authorList>
            <consortium name="The Broad Institute Genomics Platform"/>
            <consortium name="The Broad Institute Genome Sequencing Center for Infectious Disease"/>
            <person name="Wu L."/>
            <person name="Ma J."/>
        </authorList>
    </citation>
    <scope>NUCLEOTIDE SEQUENCE [LARGE SCALE GENOMIC DNA]</scope>
    <source>
        <strain evidence="2 3">Y73</strain>
    </source>
</reference>
<evidence type="ECO:0000313" key="3">
    <source>
        <dbReference type="Proteomes" id="UP001596333"/>
    </source>
</evidence>
<sequence length="105" mass="11491">MGTTPGAEPAGVNAYLIDDRGTLTLVDAGMPWDAPRLKEGLACIGATVSDVDRVLVTHYQFERIAGFLPMQMPSREQGAGVYARGGVARRRCRVWETVLPIYNRL</sequence>
<dbReference type="SUPFAM" id="SSF56281">
    <property type="entry name" value="Metallo-hydrolase/oxidoreductase"/>
    <property type="match status" value="1"/>
</dbReference>
<accession>A0ABD5UP97</accession>
<dbReference type="EMBL" id="JBHSXI010000014">
    <property type="protein sequence ID" value="MFC6889972.1"/>
    <property type="molecule type" value="Genomic_DNA"/>
</dbReference>